<protein>
    <submittedName>
        <fullName evidence="7">O-methyltransferase</fullName>
    </submittedName>
</protein>
<keyword evidence="3" id="KW-0949">S-adenosyl-L-methionine</keyword>
<evidence type="ECO:0000256" key="3">
    <source>
        <dbReference type="ARBA" id="ARBA00022691"/>
    </source>
</evidence>
<dbReference type="PIRSF" id="PIRSF005739">
    <property type="entry name" value="O-mtase"/>
    <property type="match status" value="1"/>
</dbReference>
<evidence type="ECO:0000256" key="4">
    <source>
        <dbReference type="SAM" id="MobiDB-lite"/>
    </source>
</evidence>
<proteinExistence type="predicted"/>
<organism evidence="7 8">
    <name type="scientific">Streptomyces crystallinus</name>
    <dbReference type="NCBI Taxonomy" id="68191"/>
    <lineage>
        <taxon>Bacteria</taxon>
        <taxon>Bacillati</taxon>
        <taxon>Actinomycetota</taxon>
        <taxon>Actinomycetes</taxon>
        <taxon>Kitasatosporales</taxon>
        <taxon>Streptomycetaceae</taxon>
        <taxon>Streptomyces</taxon>
    </lineage>
</organism>
<feature type="region of interest" description="Disordered" evidence="4">
    <location>
        <begin position="1"/>
        <end position="27"/>
    </location>
</feature>
<evidence type="ECO:0000313" key="8">
    <source>
        <dbReference type="Proteomes" id="UP001500668"/>
    </source>
</evidence>
<dbReference type="EMBL" id="BAAACA010000009">
    <property type="protein sequence ID" value="GAA0588136.1"/>
    <property type="molecule type" value="Genomic_DNA"/>
</dbReference>
<dbReference type="Pfam" id="PF08100">
    <property type="entry name" value="Dimerisation"/>
    <property type="match status" value="1"/>
</dbReference>
<gene>
    <name evidence="7" type="ORF">GCM10010394_16660</name>
</gene>
<dbReference type="PROSITE" id="PS51683">
    <property type="entry name" value="SAM_OMT_II"/>
    <property type="match status" value="1"/>
</dbReference>
<keyword evidence="1" id="KW-0489">Methyltransferase</keyword>
<dbReference type="Proteomes" id="UP001500668">
    <property type="component" value="Unassembled WGS sequence"/>
</dbReference>
<evidence type="ECO:0000256" key="1">
    <source>
        <dbReference type="ARBA" id="ARBA00022603"/>
    </source>
</evidence>
<dbReference type="RefSeq" id="WP_344071780.1">
    <property type="nucleotide sequence ID" value="NZ_BAAACA010000009.1"/>
</dbReference>
<evidence type="ECO:0000259" key="6">
    <source>
        <dbReference type="Pfam" id="PF08100"/>
    </source>
</evidence>
<reference evidence="7 8" key="1">
    <citation type="journal article" date="2019" name="Int. J. Syst. Evol. Microbiol.">
        <title>The Global Catalogue of Microorganisms (GCM) 10K type strain sequencing project: providing services to taxonomists for standard genome sequencing and annotation.</title>
        <authorList>
            <consortium name="The Broad Institute Genomics Platform"/>
            <consortium name="The Broad Institute Genome Sequencing Center for Infectious Disease"/>
            <person name="Wu L."/>
            <person name="Ma J."/>
        </authorList>
    </citation>
    <scope>NUCLEOTIDE SEQUENCE [LARGE SCALE GENOMIC DNA]</scope>
    <source>
        <strain evidence="7 8">JCM 5067</strain>
    </source>
</reference>
<dbReference type="PANTHER" id="PTHR43712:SF2">
    <property type="entry name" value="O-METHYLTRANSFERASE CICE"/>
    <property type="match status" value="1"/>
</dbReference>
<dbReference type="InterPro" id="IPR036388">
    <property type="entry name" value="WH-like_DNA-bd_sf"/>
</dbReference>
<evidence type="ECO:0000256" key="2">
    <source>
        <dbReference type="ARBA" id="ARBA00022679"/>
    </source>
</evidence>
<dbReference type="SUPFAM" id="SSF53335">
    <property type="entry name" value="S-adenosyl-L-methionine-dependent methyltransferases"/>
    <property type="match status" value="1"/>
</dbReference>
<dbReference type="Gene3D" id="3.40.50.150">
    <property type="entry name" value="Vaccinia Virus protein VP39"/>
    <property type="match status" value="1"/>
</dbReference>
<feature type="compositionally biased region" description="Polar residues" evidence="4">
    <location>
        <begin position="10"/>
        <end position="20"/>
    </location>
</feature>
<evidence type="ECO:0000259" key="5">
    <source>
        <dbReference type="Pfam" id="PF00891"/>
    </source>
</evidence>
<keyword evidence="2" id="KW-0808">Transferase</keyword>
<dbReference type="InterPro" id="IPR001077">
    <property type="entry name" value="COMT_C"/>
</dbReference>
<evidence type="ECO:0000313" key="7">
    <source>
        <dbReference type="EMBL" id="GAA0588136.1"/>
    </source>
</evidence>
<feature type="domain" description="O-methyltransferase C-terminal" evidence="5">
    <location>
        <begin position="136"/>
        <end position="338"/>
    </location>
</feature>
<dbReference type="InterPro" id="IPR029063">
    <property type="entry name" value="SAM-dependent_MTases_sf"/>
</dbReference>
<dbReference type="InterPro" id="IPR036390">
    <property type="entry name" value="WH_DNA-bd_sf"/>
</dbReference>
<comment type="caution">
    <text evidence="7">The sequence shown here is derived from an EMBL/GenBank/DDBJ whole genome shotgun (WGS) entry which is preliminary data.</text>
</comment>
<dbReference type="Gene3D" id="1.10.10.10">
    <property type="entry name" value="Winged helix-like DNA-binding domain superfamily/Winged helix DNA-binding domain"/>
    <property type="match status" value="1"/>
</dbReference>
<accession>A0ABN1FDM8</accession>
<name>A0ABN1FDM8_9ACTN</name>
<sequence length="359" mass="38233">MAGAHPEGTGASQTSGTAQGTEAGPAPQEVTGELLELSLGYLYSAALHTAARFNIADQLTDGPLGADELAKATGADGPHLYRLLRFLATKGVFREDEEGRFHLTPLAQPLRTDTERSLRDYIMVRGEPVFWQSAAQLHEAVRTGSTAFENVYGVPFYDHVAADKDLGRAFNSSMAAFSETLTNDVVEAVDFSTSTTAVDVGGGRGGLLRAILRRNPHLTGTLVDLESVVAGHVLDTPELAGRWSAEAGDFFTSVPSGADVYLLKHVLASWPDEECVRILRTCRAAMPAHARLLVINAMIPAGNEPHPGKTIDVLMMTVLNGKGRTRAEYEALLATAGFTVTRVLDPSPHASVMEAVVAG</sequence>
<feature type="domain" description="O-methyltransferase dimerisation" evidence="6">
    <location>
        <begin position="35"/>
        <end position="109"/>
    </location>
</feature>
<dbReference type="SUPFAM" id="SSF46785">
    <property type="entry name" value="Winged helix' DNA-binding domain"/>
    <property type="match status" value="1"/>
</dbReference>
<dbReference type="PANTHER" id="PTHR43712">
    <property type="entry name" value="PUTATIVE (AFU_ORTHOLOGUE AFUA_4G14580)-RELATED"/>
    <property type="match status" value="1"/>
</dbReference>
<keyword evidence="8" id="KW-1185">Reference proteome</keyword>
<dbReference type="Pfam" id="PF00891">
    <property type="entry name" value="Methyltransf_2"/>
    <property type="match status" value="1"/>
</dbReference>
<dbReference type="InterPro" id="IPR016461">
    <property type="entry name" value="COMT-like"/>
</dbReference>
<dbReference type="InterPro" id="IPR012967">
    <property type="entry name" value="COMT_dimerisation"/>
</dbReference>